<dbReference type="EMBL" id="CAJOBA010007102">
    <property type="protein sequence ID" value="CAF3792639.1"/>
    <property type="molecule type" value="Genomic_DNA"/>
</dbReference>
<dbReference type="EMBL" id="CAJNOK010007092">
    <property type="protein sequence ID" value="CAF1024176.1"/>
    <property type="molecule type" value="Genomic_DNA"/>
</dbReference>
<evidence type="ECO:0000313" key="5">
    <source>
        <dbReference type="EMBL" id="CAF3792639.1"/>
    </source>
</evidence>
<evidence type="ECO:0008006" key="7">
    <source>
        <dbReference type="Google" id="ProtNLM"/>
    </source>
</evidence>
<name>A0A8S2J8J7_9BILA</name>
<keyword evidence="3" id="KW-0067">ATP-binding</keyword>
<dbReference type="GO" id="GO:0140662">
    <property type="term" value="F:ATP-dependent protein folding chaperone"/>
    <property type="evidence" value="ECO:0007669"/>
    <property type="project" value="InterPro"/>
</dbReference>
<dbReference type="Gene3D" id="2.60.34.10">
    <property type="entry name" value="Substrate Binding Domain Of DNAk, Chain A, domain 1"/>
    <property type="match status" value="1"/>
</dbReference>
<dbReference type="InterPro" id="IPR013126">
    <property type="entry name" value="Hsp_70_fam"/>
</dbReference>
<dbReference type="InterPro" id="IPR029047">
    <property type="entry name" value="HSP70_peptide-bd_sf"/>
</dbReference>
<dbReference type="Pfam" id="PF00012">
    <property type="entry name" value="HSP70"/>
    <property type="match status" value="1"/>
</dbReference>
<evidence type="ECO:0000313" key="6">
    <source>
        <dbReference type="Proteomes" id="UP000682733"/>
    </source>
</evidence>
<dbReference type="Proteomes" id="UP000682733">
    <property type="component" value="Unassembled WGS sequence"/>
</dbReference>
<evidence type="ECO:0000256" key="3">
    <source>
        <dbReference type="ARBA" id="ARBA00022840"/>
    </source>
</evidence>
<dbReference type="Proteomes" id="UP000677228">
    <property type="component" value="Unassembled WGS sequence"/>
</dbReference>
<reference evidence="5" key="1">
    <citation type="submission" date="2021-02" db="EMBL/GenBank/DDBJ databases">
        <authorList>
            <person name="Nowell W R."/>
        </authorList>
    </citation>
    <scope>NUCLEOTIDE SEQUENCE</scope>
</reference>
<keyword evidence="2" id="KW-0547">Nucleotide-binding</keyword>
<protein>
    <recommendedName>
        <fullName evidence="7">Heat shock protein 70</fullName>
    </recommendedName>
</protein>
<proteinExistence type="inferred from homology"/>
<accession>A0A8S2J8J7</accession>
<gene>
    <name evidence="4" type="ORF">OVA965_LOCUS15657</name>
    <name evidence="5" type="ORF">TMI583_LOCUS15664</name>
</gene>
<dbReference type="PANTHER" id="PTHR19375">
    <property type="entry name" value="HEAT SHOCK PROTEIN 70KDA"/>
    <property type="match status" value="1"/>
</dbReference>
<comment type="similarity">
    <text evidence="1">Belongs to the heat shock protein 70 family.</text>
</comment>
<evidence type="ECO:0000256" key="2">
    <source>
        <dbReference type="ARBA" id="ARBA00022741"/>
    </source>
</evidence>
<organism evidence="5 6">
    <name type="scientific">Didymodactylos carnosus</name>
    <dbReference type="NCBI Taxonomy" id="1234261"/>
    <lineage>
        <taxon>Eukaryota</taxon>
        <taxon>Metazoa</taxon>
        <taxon>Spiralia</taxon>
        <taxon>Gnathifera</taxon>
        <taxon>Rotifera</taxon>
        <taxon>Eurotatoria</taxon>
        <taxon>Bdelloidea</taxon>
        <taxon>Philodinida</taxon>
        <taxon>Philodinidae</taxon>
        <taxon>Didymodactylos</taxon>
    </lineage>
</organism>
<dbReference type="GO" id="GO:0005524">
    <property type="term" value="F:ATP binding"/>
    <property type="evidence" value="ECO:0007669"/>
    <property type="project" value="UniProtKB-KW"/>
</dbReference>
<dbReference type="SUPFAM" id="SSF100920">
    <property type="entry name" value="Heat shock protein 70kD (HSP70), peptide-binding domain"/>
    <property type="match status" value="1"/>
</dbReference>
<sequence length="176" mass="20106">MTPIIRRNRTITAKQTQIFAISKNYQSVAINCGLEIKLFEDEHPMAKDNCLLEIIELMDGQHLNGATGLSQLNRSASNTDPQIEVTIDIDNNGTLNVQVIDKTTGQEYLVLVTDAKNCLSKNEIKQMKTDCEKYRKEADEKYDRLQAKNLLESYCFNLKTLITENKLLHKIEQTLQ</sequence>
<evidence type="ECO:0000256" key="1">
    <source>
        <dbReference type="ARBA" id="ARBA00007381"/>
    </source>
</evidence>
<dbReference type="AlphaFoldDB" id="A0A8S2J8J7"/>
<evidence type="ECO:0000313" key="4">
    <source>
        <dbReference type="EMBL" id="CAF1024176.1"/>
    </source>
</evidence>
<comment type="caution">
    <text evidence="5">The sequence shown here is derived from an EMBL/GenBank/DDBJ whole genome shotgun (WGS) entry which is preliminary data.</text>
</comment>